<dbReference type="Proteomes" id="UP000822331">
    <property type="component" value="Unassembled WGS sequence"/>
</dbReference>
<keyword evidence="3" id="KW-1185">Reference proteome</keyword>
<accession>A0ABX2JA40</accession>
<proteinExistence type="predicted"/>
<gene>
    <name evidence="2" type="ORF">G6L72_22935</name>
</gene>
<comment type="caution">
    <text evidence="2">The sequence shown here is derived from an EMBL/GenBank/DDBJ whole genome shotgun (WGS) entry which is preliminary data.</text>
</comment>
<dbReference type="Pfam" id="PF19975">
    <property type="entry name" value="DO-GTPase1"/>
    <property type="match status" value="1"/>
</dbReference>
<sequence>MRKKSIVLVGGPDSGKTNYVGRVWLSLKEHKSALKRAGMPSDIEYIEAICAHILKGEFAGRTDRNMDRKDFCVPVKLQDGDITELVVPDFTGELWLNAVVNSELSQDWLDRLENADSALLFVRVLSPQNVQPLDWVTAREVLRLTGDNDGDHKLPTQVVLCELLRLLEDRLGSQNERKRPKIAVLVTAWDLLDPTARAAGPMQYLKRQFPLFWGALGDVERAEVGVYGVSIVDGDPERDPVFKDKILASNLADAGSVTTESSAGVQINQDVTLPISWAIG</sequence>
<dbReference type="EMBL" id="JAAMCP010000015">
    <property type="protein sequence ID" value="NTF39561.1"/>
    <property type="molecule type" value="Genomic_DNA"/>
</dbReference>
<evidence type="ECO:0000259" key="1">
    <source>
        <dbReference type="Pfam" id="PF19975"/>
    </source>
</evidence>
<organism evidence="2 3">
    <name type="scientific">Agrobacterium rubi</name>
    <dbReference type="NCBI Taxonomy" id="28099"/>
    <lineage>
        <taxon>Bacteria</taxon>
        <taxon>Pseudomonadati</taxon>
        <taxon>Pseudomonadota</taxon>
        <taxon>Alphaproteobacteria</taxon>
        <taxon>Hyphomicrobiales</taxon>
        <taxon>Rhizobiaceae</taxon>
        <taxon>Rhizobium/Agrobacterium group</taxon>
        <taxon>Agrobacterium</taxon>
    </lineage>
</organism>
<reference evidence="2 3" key="1">
    <citation type="journal article" date="2020" name="Science">
        <title>Unexpected conservation and global transmission of agrobacterial virulence plasmids.</title>
        <authorList>
            <person name="Weisberg A.J."/>
            <person name="Davis E.W. 2nd"/>
            <person name="Tabima J."/>
            <person name="Belcher M.S."/>
            <person name="Miller M."/>
            <person name="Kuo C.H."/>
            <person name="Loper J.E."/>
            <person name="Grunwald N.J."/>
            <person name="Putnam M.L."/>
            <person name="Chang J.H."/>
        </authorList>
    </citation>
    <scope>NUCLEOTIDE SEQUENCE [LARGE SCALE GENOMIC DNA]</scope>
    <source>
        <strain evidence="2 3">A19/93</strain>
    </source>
</reference>
<dbReference type="InterPro" id="IPR045530">
    <property type="entry name" value="DO-GTPase1"/>
</dbReference>
<evidence type="ECO:0000313" key="3">
    <source>
        <dbReference type="Proteomes" id="UP000822331"/>
    </source>
</evidence>
<name>A0ABX2JA40_9HYPH</name>
<evidence type="ECO:0000313" key="2">
    <source>
        <dbReference type="EMBL" id="NTF39561.1"/>
    </source>
</evidence>
<feature type="domain" description="Double-GTPase 1" evidence="1">
    <location>
        <begin position="7"/>
        <end position="278"/>
    </location>
</feature>
<dbReference type="RefSeq" id="WP_174003535.1">
    <property type="nucleotide sequence ID" value="NZ_JAAMCN010000019.1"/>
</dbReference>
<protein>
    <recommendedName>
        <fullName evidence="1">Double-GTPase 1 domain-containing protein</fullName>
    </recommendedName>
</protein>